<evidence type="ECO:0000313" key="8">
    <source>
        <dbReference type="Proteomes" id="UP000005666"/>
    </source>
</evidence>
<organism evidence="7 8">
    <name type="scientific">Tetrapisispora phaffii (strain ATCC 24235 / CBS 4417 / NBRC 1672 / NRRL Y-8282 / UCD 70-5)</name>
    <name type="common">Yeast</name>
    <name type="synonym">Fabospora phaffii</name>
    <dbReference type="NCBI Taxonomy" id="1071381"/>
    <lineage>
        <taxon>Eukaryota</taxon>
        <taxon>Fungi</taxon>
        <taxon>Dikarya</taxon>
        <taxon>Ascomycota</taxon>
        <taxon>Saccharomycotina</taxon>
        <taxon>Saccharomycetes</taxon>
        <taxon>Saccharomycetales</taxon>
        <taxon>Saccharomycetaceae</taxon>
        <taxon>Tetrapisispora</taxon>
    </lineage>
</organism>
<gene>
    <name evidence="7" type="primary">TPHA0B01580</name>
    <name evidence="7" type="ordered locus">TPHA_0B01580</name>
</gene>
<dbReference type="SUPFAM" id="SSF64356">
    <property type="entry name" value="SNARE-like"/>
    <property type="match status" value="1"/>
</dbReference>
<dbReference type="Proteomes" id="UP000005666">
    <property type="component" value="Chromosome 2"/>
</dbReference>
<evidence type="ECO:0000256" key="2">
    <source>
        <dbReference type="ARBA" id="ARBA00022824"/>
    </source>
</evidence>
<comment type="subcellular location">
    <subcellularLocation>
        <location evidence="6">Endoplasmic reticulum</location>
    </subcellularLocation>
    <subcellularLocation>
        <location evidence="6">Golgi apparatus</location>
        <location evidence="6">cis-Golgi network</location>
    </subcellularLocation>
</comment>
<dbReference type="Pfam" id="PF04099">
    <property type="entry name" value="Sybindin"/>
    <property type="match status" value="1"/>
</dbReference>
<dbReference type="OrthoDB" id="3364529at2759"/>
<dbReference type="RefSeq" id="XP_003684264.1">
    <property type="nucleotide sequence ID" value="XM_003684216.1"/>
</dbReference>
<dbReference type="PANTHER" id="PTHR23249:SF16">
    <property type="entry name" value="TRAFFICKING PROTEIN PARTICLE COMPLEX SUBUNIT 1"/>
    <property type="match status" value="1"/>
</dbReference>
<dbReference type="eggNOG" id="KOG3368">
    <property type="taxonomic scope" value="Eukaryota"/>
</dbReference>
<dbReference type="STRING" id="1071381.G8BP99"/>
<dbReference type="FunFam" id="3.30.450.70:FF:000015">
    <property type="entry name" value="Component of TRAPP complex"/>
    <property type="match status" value="1"/>
</dbReference>
<dbReference type="GO" id="GO:1990070">
    <property type="term" value="C:TRAPPI protein complex"/>
    <property type="evidence" value="ECO:0007669"/>
    <property type="project" value="EnsemblFungi"/>
</dbReference>
<accession>G8BP99</accession>
<dbReference type="GO" id="GO:1990072">
    <property type="term" value="C:TRAPPIII protein complex"/>
    <property type="evidence" value="ECO:0007669"/>
    <property type="project" value="EnsemblFungi"/>
</dbReference>
<evidence type="ECO:0000256" key="5">
    <source>
        <dbReference type="ARBA" id="ARBA00038167"/>
    </source>
</evidence>
<reference evidence="7 8" key="1">
    <citation type="journal article" date="2011" name="Proc. Natl. Acad. Sci. U.S.A.">
        <title>Evolutionary erosion of yeast sex chromosomes by mating-type switching accidents.</title>
        <authorList>
            <person name="Gordon J.L."/>
            <person name="Armisen D."/>
            <person name="Proux-Wera E."/>
            <person name="Oheigeartaigh S.S."/>
            <person name="Byrne K.P."/>
            <person name="Wolfe K.H."/>
        </authorList>
    </citation>
    <scope>NUCLEOTIDE SEQUENCE [LARGE SCALE GENOMIC DNA]</scope>
    <source>
        <strain evidence="8">ATCC 24235 / CBS 4417 / NBRC 1672 / NRRL Y-8282 / UCD 70-5</strain>
    </source>
</reference>
<name>G8BP99_TETPH</name>
<dbReference type="OMA" id="GKLMYGM"/>
<comment type="subunit">
    <text evidence="6">Part of the multisubunit transport protein particle (TRAPP) complex.</text>
</comment>
<dbReference type="Gene3D" id="3.30.450.70">
    <property type="match status" value="1"/>
</dbReference>
<evidence type="ECO:0000313" key="7">
    <source>
        <dbReference type="EMBL" id="CCE61830.1"/>
    </source>
</evidence>
<proteinExistence type="inferred from homology"/>
<dbReference type="GO" id="GO:0006888">
    <property type="term" value="P:endoplasmic reticulum to Golgi vesicle-mediated transport"/>
    <property type="evidence" value="ECO:0007669"/>
    <property type="project" value="UniProtKB-UniRule"/>
</dbReference>
<keyword evidence="8" id="KW-1185">Reference proteome</keyword>
<dbReference type="KEGG" id="tpf:TPHA_0B01580"/>
<keyword evidence="3 6" id="KW-0931">ER-Golgi transport</keyword>
<keyword evidence="2 6" id="KW-0256">Endoplasmic reticulum</keyword>
<protein>
    <recommendedName>
        <fullName evidence="6">Trafficking protein particle complex subunit</fullName>
    </recommendedName>
</protein>
<dbReference type="GO" id="GO:0005085">
    <property type="term" value="F:guanyl-nucleotide exchange factor activity"/>
    <property type="evidence" value="ECO:0007669"/>
    <property type="project" value="EnsemblFungi"/>
</dbReference>
<evidence type="ECO:0000256" key="4">
    <source>
        <dbReference type="ARBA" id="ARBA00023034"/>
    </source>
</evidence>
<sequence length="161" mass="18705">MTIYSFWIFDKHCNCIFNREWTLSSDSSSGTTNSKQNSETAKLLYGLIYSLRNITQKLSNTESGNKNDIRTISTGKYRVHTYCTATGLWFVLLTDFFQQSYLQVLQHIYSHIYVKYVSHNLLLPYDLTENQPILMRGQGTRKITNRHFIAALESFLSPIVE</sequence>
<keyword evidence="1 6" id="KW-0813">Transport</keyword>
<keyword evidence="4 6" id="KW-0333">Golgi apparatus</keyword>
<dbReference type="InterPro" id="IPR011012">
    <property type="entry name" value="Longin-like_dom_sf"/>
</dbReference>
<dbReference type="GeneID" id="11534998"/>
<evidence type="ECO:0000256" key="3">
    <source>
        <dbReference type="ARBA" id="ARBA00022892"/>
    </source>
</evidence>
<evidence type="ECO:0000256" key="6">
    <source>
        <dbReference type="RuleBase" id="RU366065"/>
    </source>
</evidence>
<comment type="similarity">
    <text evidence="5">Belongs to the TRAPP small subunits family. BET5 subfamily.</text>
</comment>
<dbReference type="CDD" id="cd14855">
    <property type="entry name" value="TRAPPC1_MUM2"/>
    <property type="match status" value="1"/>
</dbReference>
<dbReference type="GO" id="GO:0005783">
    <property type="term" value="C:endoplasmic reticulum"/>
    <property type="evidence" value="ECO:0007669"/>
    <property type="project" value="UniProtKB-SubCell"/>
</dbReference>
<dbReference type="SMART" id="SM01399">
    <property type="entry name" value="Sybindin"/>
    <property type="match status" value="1"/>
</dbReference>
<evidence type="ECO:0000256" key="1">
    <source>
        <dbReference type="ARBA" id="ARBA00022448"/>
    </source>
</evidence>
<dbReference type="GO" id="GO:1990071">
    <property type="term" value="C:TRAPPII protein complex"/>
    <property type="evidence" value="ECO:0007669"/>
    <property type="project" value="EnsemblFungi"/>
</dbReference>
<dbReference type="HOGENOM" id="CLU_053380_4_0_1"/>
<dbReference type="PANTHER" id="PTHR23249">
    <property type="entry name" value="TRAFFICKING PROTEIN PARTICLE COMPLEX SUBUNIT"/>
    <property type="match status" value="1"/>
</dbReference>
<dbReference type="AlphaFoldDB" id="G8BP99"/>
<dbReference type="InterPro" id="IPR007233">
    <property type="entry name" value="TRAPPC"/>
</dbReference>
<dbReference type="EMBL" id="HE612857">
    <property type="protein sequence ID" value="CCE61830.1"/>
    <property type="molecule type" value="Genomic_DNA"/>
</dbReference>